<evidence type="ECO:0000256" key="7">
    <source>
        <dbReference type="ARBA" id="ARBA00023136"/>
    </source>
</evidence>
<accession>A0A6M1U581</accession>
<dbReference type="InterPro" id="IPR050557">
    <property type="entry name" value="RTX_toxin/Mannuronan_C5-epim"/>
</dbReference>
<dbReference type="EMBL" id="JAALFE010000009">
    <property type="protein sequence ID" value="NGQ91425.1"/>
    <property type="molecule type" value="Genomic_DNA"/>
</dbReference>
<dbReference type="GO" id="GO:0005576">
    <property type="term" value="C:extracellular region"/>
    <property type="evidence" value="ECO:0007669"/>
    <property type="project" value="UniProtKB-SubCell"/>
</dbReference>
<dbReference type="InterPro" id="IPR003995">
    <property type="entry name" value="RTX_toxin_determinant-A"/>
</dbReference>
<dbReference type="Gene3D" id="2.150.10.10">
    <property type="entry name" value="Serralysin-like metalloprotease, C-terminal"/>
    <property type="match status" value="5"/>
</dbReference>
<dbReference type="SUPFAM" id="SSF51120">
    <property type="entry name" value="beta-Roll"/>
    <property type="match status" value="3"/>
</dbReference>
<evidence type="ECO:0000313" key="9">
    <source>
        <dbReference type="Proteomes" id="UP000474758"/>
    </source>
</evidence>
<dbReference type="PANTHER" id="PTHR38340:SF1">
    <property type="entry name" value="S-LAYER PROTEIN"/>
    <property type="match status" value="1"/>
</dbReference>
<dbReference type="InterPro" id="IPR011049">
    <property type="entry name" value="Serralysin-like_metalloprot_C"/>
</dbReference>
<evidence type="ECO:0000256" key="3">
    <source>
        <dbReference type="ARBA" id="ARBA00022525"/>
    </source>
</evidence>
<dbReference type="InterPro" id="IPR001343">
    <property type="entry name" value="Hemolysn_Ca-bd"/>
</dbReference>
<sequence length="1233" mass="127329">MSGTVGVTLAAAPVPVQIEGLDDLTIPFETRFVRNLIDGDITLPANMVKDLDEGMWSLNGLVLSITGLQFGDAIRLAAGSGFTFAYGPSGVKLDGQAFATASGNTSSATFTFTTNVTAAQLEQFLEALTFQAGPANPAQTSRTLSYSLNSPTPLTGSVALTLEAPLADNQIQDLDNQTVSFTDNAVRLDSAITLSDAFIEAYSSAGSLNNSTISVTGWTGMTAPIRFASDTGVSVEVVFETFHKIFVDGVWMGSYNPFGGTIGLTENATAATVETLIEAISINPQLTSEAPSRTFTVAVVTPTLPQHGTVTVTGATVLLNDLRQTLDVSYLDASGRGVYFDTDVTLSGDGPWSNGQLQVTGLFAGDNLEVIPREGVVSFGFNHETGAVVVVRNQSLIEVANVTARTDTGLTFTFNGNTTRADIETLIENLFFYTETSGTRNIQITVSDQSGAKTTGSIALNVGYIPTLTDMVDTLDLTAEEAAAGTLLDADVTFKGSESFDGGGISISGAVDGDSITLRTGDGSPISLEATEEGTSILIGNRTVGVLYGDEAGLQIATNDGATAADIEAILENLVFRTTGTGATRDFTIQITDRNGDFDKQVITVNLLPAGAKELAYQIFTVDNGTLLPIQGLSGTTGDLNPADLFGPLPPPNMFVVEYSGLLSVGTVGFGERSYIYYEGASPDTVFYVNGVYYTAEGPQGRIELDLPPGLHKITLMLPYETNNGTIVTKPPTLTFGTGLGSAPVEEINPTPLFDSVRTMPDSLHKVTVTSSITNDLGTSEQTHVFYVTSLDDISALLIELKQMINPPPGVTFTQTYTTVTETAGGTGADTLVGTVGNDLLEGGAGDDVLMGSPGADTMDGGAGVDAVSYQRSGVGVVVDLTRGIGLGGDAEGDVLRNIEVVTGSGHADRLIGSAGNDTLRGLAGHDTLMGRAGDDVLSGGDGGDLLEGGAGNDLMRGGFGGDGLYGGDGVDSLYGESGNDTLGGFNGDDKMFGGAGDDLLRAGEGNDALHGDEGADQLFGGDGDDRLMGGAGADMLDGGTGFNWASYARSVAGVTVDLFKGVGQGGEAEGDVLLNIRGVNGSAHDDHLTGTARRDLLNGAAGNDTLNGGGGADSLFGGAGDDLVTGGDGHDRLNGGAGNDVLTGGAGDDVFVFQTGFGADQITDLSEGDGILLQKEQWGSSGVGNVADLLENRGYQFDGYVELRLTATDVLRIDGVTLVDLRSNPDYFLIVQ</sequence>
<dbReference type="InterPro" id="IPR018511">
    <property type="entry name" value="Hemolysin-typ_Ca-bd_CS"/>
</dbReference>
<dbReference type="GO" id="GO:0016020">
    <property type="term" value="C:membrane"/>
    <property type="evidence" value="ECO:0007669"/>
    <property type="project" value="UniProtKB-SubCell"/>
</dbReference>
<dbReference type="RefSeq" id="WP_165049939.1">
    <property type="nucleotide sequence ID" value="NZ_JAALFE010000009.1"/>
</dbReference>
<keyword evidence="3" id="KW-0964">Secreted</keyword>
<organism evidence="8 9">
    <name type="scientific">Paragemmobacter kunshanensis</name>
    <dbReference type="NCBI Taxonomy" id="2583234"/>
    <lineage>
        <taxon>Bacteria</taxon>
        <taxon>Pseudomonadati</taxon>
        <taxon>Pseudomonadota</taxon>
        <taxon>Alphaproteobacteria</taxon>
        <taxon>Rhodobacterales</taxon>
        <taxon>Paracoccaceae</taxon>
        <taxon>Paragemmobacter</taxon>
    </lineage>
</organism>
<keyword evidence="7" id="KW-0472">Membrane</keyword>
<dbReference type="Pfam" id="PF00353">
    <property type="entry name" value="HemolysinCabind"/>
    <property type="match status" value="6"/>
</dbReference>
<dbReference type="PANTHER" id="PTHR38340">
    <property type="entry name" value="S-LAYER PROTEIN"/>
    <property type="match status" value="1"/>
</dbReference>
<evidence type="ECO:0000256" key="1">
    <source>
        <dbReference type="ARBA" id="ARBA00004370"/>
    </source>
</evidence>
<proteinExistence type="predicted"/>
<protein>
    <submittedName>
        <fullName evidence="8">Calcium-binding protein</fullName>
    </submittedName>
</protein>
<dbReference type="GO" id="GO:0005509">
    <property type="term" value="F:calcium ion binding"/>
    <property type="evidence" value="ECO:0007669"/>
    <property type="project" value="InterPro"/>
</dbReference>
<evidence type="ECO:0000256" key="4">
    <source>
        <dbReference type="ARBA" id="ARBA00022656"/>
    </source>
</evidence>
<dbReference type="GO" id="GO:0090729">
    <property type="term" value="F:toxin activity"/>
    <property type="evidence" value="ECO:0007669"/>
    <property type="project" value="UniProtKB-KW"/>
</dbReference>
<keyword evidence="5" id="KW-0677">Repeat</keyword>
<keyword evidence="9" id="KW-1185">Reference proteome</keyword>
<dbReference type="PROSITE" id="PS00330">
    <property type="entry name" value="HEMOLYSIN_CALCIUM"/>
    <property type="match status" value="6"/>
</dbReference>
<evidence type="ECO:0000256" key="2">
    <source>
        <dbReference type="ARBA" id="ARBA00004613"/>
    </source>
</evidence>
<name>A0A6M1U581_9RHOB</name>
<evidence type="ECO:0000256" key="5">
    <source>
        <dbReference type="ARBA" id="ARBA00022737"/>
    </source>
</evidence>
<comment type="caution">
    <text evidence="8">The sequence shown here is derived from an EMBL/GenBank/DDBJ whole genome shotgun (WGS) entry which is preliminary data.</text>
</comment>
<dbReference type="PRINTS" id="PR00313">
    <property type="entry name" value="CABNDNGRPT"/>
</dbReference>
<gene>
    <name evidence="8" type="ORF">G5V65_10995</name>
</gene>
<dbReference type="PRINTS" id="PR01488">
    <property type="entry name" value="RTXTOXINA"/>
</dbReference>
<keyword evidence="4" id="KW-0800">Toxin</keyword>
<keyword evidence="6" id="KW-0843">Virulence</keyword>
<dbReference type="Proteomes" id="UP000474758">
    <property type="component" value="Unassembled WGS sequence"/>
</dbReference>
<evidence type="ECO:0000256" key="6">
    <source>
        <dbReference type="ARBA" id="ARBA00023026"/>
    </source>
</evidence>
<comment type="subcellular location">
    <subcellularLocation>
        <location evidence="1">Membrane</location>
    </subcellularLocation>
    <subcellularLocation>
        <location evidence="2">Secreted</location>
    </subcellularLocation>
</comment>
<evidence type="ECO:0000313" key="8">
    <source>
        <dbReference type="EMBL" id="NGQ91425.1"/>
    </source>
</evidence>
<dbReference type="AlphaFoldDB" id="A0A6M1U581"/>
<reference evidence="8 9" key="1">
    <citation type="submission" date="2020-02" db="EMBL/GenBank/DDBJ databases">
        <title>Rhodobacter translucens sp. nov., a novel bacterium isolated from activated sludge.</title>
        <authorList>
            <person name="Liu J."/>
        </authorList>
    </citation>
    <scope>NUCLEOTIDE SEQUENCE [LARGE SCALE GENOMIC DNA]</scope>
    <source>
        <strain evidence="8 9">HX-7-19</strain>
    </source>
</reference>